<keyword evidence="4" id="KW-0808">Transferase</keyword>
<evidence type="ECO:0000256" key="1">
    <source>
        <dbReference type="ARBA" id="ARBA00004496"/>
    </source>
</evidence>
<dbReference type="Gene3D" id="2.70.70.10">
    <property type="entry name" value="Glucose Permease (Domain IIA)"/>
    <property type="match status" value="1"/>
</dbReference>
<dbReference type="GO" id="GO:0009401">
    <property type="term" value="P:phosphoenolpyruvate-dependent sugar phosphotransferase system"/>
    <property type="evidence" value="ECO:0007669"/>
    <property type="project" value="UniProtKB-KW"/>
</dbReference>
<protein>
    <submittedName>
        <fullName evidence="8">PTS system N-acetylglucosamine-specific IIA component (Glc family)</fullName>
    </submittedName>
</protein>
<evidence type="ECO:0000256" key="2">
    <source>
        <dbReference type="ARBA" id="ARBA00022448"/>
    </source>
</evidence>
<dbReference type="GO" id="GO:0016301">
    <property type="term" value="F:kinase activity"/>
    <property type="evidence" value="ECO:0007669"/>
    <property type="project" value="UniProtKB-KW"/>
</dbReference>
<organism evidence="8 9">
    <name type="scientific">Nocardia ignorata</name>
    <dbReference type="NCBI Taxonomy" id="145285"/>
    <lineage>
        <taxon>Bacteria</taxon>
        <taxon>Bacillati</taxon>
        <taxon>Actinomycetota</taxon>
        <taxon>Actinomycetes</taxon>
        <taxon>Mycobacteriales</taxon>
        <taxon>Nocardiaceae</taxon>
        <taxon>Nocardia</taxon>
    </lineage>
</organism>
<dbReference type="EMBL" id="SNXK01000003">
    <property type="protein sequence ID" value="TDP38895.1"/>
    <property type="molecule type" value="Genomic_DNA"/>
</dbReference>
<dbReference type="RefSeq" id="WP_067487392.1">
    <property type="nucleotide sequence ID" value="NZ_SNXK01000003.1"/>
</dbReference>
<dbReference type="Proteomes" id="UP000295087">
    <property type="component" value="Unassembled WGS sequence"/>
</dbReference>
<keyword evidence="6" id="KW-0418">Kinase</keyword>
<evidence type="ECO:0000256" key="5">
    <source>
        <dbReference type="ARBA" id="ARBA00022683"/>
    </source>
</evidence>
<keyword evidence="9" id="KW-1185">Reference proteome</keyword>
<name>A0A4R6PLM2_NOCIG</name>
<reference evidence="8 9" key="1">
    <citation type="submission" date="2019-03" db="EMBL/GenBank/DDBJ databases">
        <title>Genomic Encyclopedia of Type Strains, Phase IV (KMG-IV): sequencing the most valuable type-strain genomes for metagenomic binning, comparative biology and taxonomic classification.</title>
        <authorList>
            <person name="Goeker M."/>
        </authorList>
    </citation>
    <scope>NUCLEOTIDE SEQUENCE [LARGE SCALE GENOMIC DNA]</scope>
    <source>
        <strain evidence="8 9">DSM 44496</strain>
    </source>
</reference>
<dbReference type="InterPro" id="IPR050890">
    <property type="entry name" value="PTS_EIIA_component"/>
</dbReference>
<dbReference type="GO" id="GO:0005737">
    <property type="term" value="C:cytoplasm"/>
    <property type="evidence" value="ECO:0007669"/>
    <property type="project" value="UniProtKB-SubCell"/>
</dbReference>
<dbReference type="InterPro" id="IPR001127">
    <property type="entry name" value="PTS_EIIA_1_perm"/>
</dbReference>
<accession>A0A4R6PLM2</accession>
<sequence length="149" mass="15444">MNVTAPLAGRVIPLSEVPDQVFADQLVGSGVAVDPDRTRGPLTVTAPISGKLLKLHPHAFVVFGGGVGVLVHLGIDTVKLKGEGFTLHATEGETVETGTPIVTFDPTEIAATGYPIICPIVVMDSPKNSINPDTIDTVVEPGAPLFDTP</sequence>
<proteinExistence type="predicted"/>
<dbReference type="PROSITE" id="PS51093">
    <property type="entry name" value="PTS_EIIA_TYPE_1"/>
    <property type="match status" value="1"/>
</dbReference>
<dbReference type="PANTHER" id="PTHR45008:SF1">
    <property type="entry name" value="PTS SYSTEM GLUCOSE-SPECIFIC EIIA COMPONENT"/>
    <property type="match status" value="1"/>
</dbReference>
<evidence type="ECO:0000256" key="6">
    <source>
        <dbReference type="ARBA" id="ARBA00022777"/>
    </source>
</evidence>
<feature type="domain" description="PTS EIIA type-1" evidence="7">
    <location>
        <begin position="19"/>
        <end position="124"/>
    </location>
</feature>
<comment type="caution">
    <text evidence="8">The sequence shown here is derived from an EMBL/GenBank/DDBJ whole genome shotgun (WGS) entry which is preliminary data.</text>
</comment>
<dbReference type="Pfam" id="PF00358">
    <property type="entry name" value="PTS_EIIA_1"/>
    <property type="match status" value="1"/>
</dbReference>
<keyword evidence="5" id="KW-0598">Phosphotransferase system</keyword>
<gene>
    <name evidence="8" type="ORF">DFR75_103556</name>
</gene>
<keyword evidence="3" id="KW-0762">Sugar transport</keyword>
<dbReference type="NCBIfam" id="TIGR00830">
    <property type="entry name" value="PTBA"/>
    <property type="match status" value="1"/>
</dbReference>
<dbReference type="SUPFAM" id="SSF51261">
    <property type="entry name" value="Duplicated hybrid motif"/>
    <property type="match status" value="1"/>
</dbReference>
<evidence type="ECO:0000313" key="9">
    <source>
        <dbReference type="Proteomes" id="UP000295087"/>
    </source>
</evidence>
<evidence type="ECO:0000256" key="4">
    <source>
        <dbReference type="ARBA" id="ARBA00022679"/>
    </source>
</evidence>
<evidence type="ECO:0000256" key="3">
    <source>
        <dbReference type="ARBA" id="ARBA00022597"/>
    </source>
</evidence>
<dbReference type="InterPro" id="IPR011055">
    <property type="entry name" value="Dup_hybrid_motif"/>
</dbReference>
<dbReference type="PANTHER" id="PTHR45008">
    <property type="entry name" value="PTS SYSTEM GLUCOSE-SPECIFIC EIIA COMPONENT"/>
    <property type="match status" value="1"/>
</dbReference>
<evidence type="ECO:0000259" key="7">
    <source>
        <dbReference type="PROSITE" id="PS51093"/>
    </source>
</evidence>
<dbReference type="PROSITE" id="PS00371">
    <property type="entry name" value="PTS_EIIA_TYPE_1_HIS"/>
    <property type="match status" value="1"/>
</dbReference>
<dbReference type="AlphaFoldDB" id="A0A4R6PLM2"/>
<evidence type="ECO:0000313" key="8">
    <source>
        <dbReference type="EMBL" id="TDP38895.1"/>
    </source>
</evidence>
<comment type="subcellular location">
    <subcellularLocation>
        <location evidence="1">Cytoplasm</location>
    </subcellularLocation>
</comment>
<keyword evidence="2" id="KW-0813">Transport</keyword>